<dbReference type="InterPro" id="IPR029510">
    <property type="entry name" value="Ald_DH_CS_GLU"/>
</dbReference>
<evidence type="ECO:0000256" key="2">
    <source>
        <dbReference type="ARBA" id="ARBA00022723"/>
    </source>
</evidence>
<dbReference type="GO" id="GO:0046872">
    <property type="term" value="F:metal ion binding"/>
    <property type="evidence" value="ECO:0007669"/>
    <property type="project" value="UniProtKB-KW"/>
</dbReference>
<dbReference type="InterPro" id="IPR016162">
    <property type="entry name" value="Ald_DH_N"/>
</dbReference>
<keyword evidence="3" id="KW-0521">NADP</keyword>
<reference evidence="11" key="1">
    <citation type="submission" date="2018-11" db="EMBL/GenBank/DDBJ databases">
        <title>Rhizobium chutanense sp. nov., isolated from root nodules of Phaseolus vulgaris in China.</title>
        <authorList>
            <person name="Huo Y."/>
        </authorList>
    </citation>
    <scope>NUCLEOTIDE SEQUENCE [LARGE SCALE GENOMIC DNA]</scope>
    <source>
        <strain evidence="11">CCBAU 65647</strain>
    </source>
</reference>
<keyword evidence="6" id="KW-0558">Oxidation</keyword>
<evidence type="ECO:0000256" key="4">
    <source>
        <dbReference type="ARBA" id="ARBA00022958"/>
    </source>
</evidence>
<evidence type="ECO:0000313" key="10">
    <source>
        <dbReference type="EMBL" id="RUM24426.1"/>
    </source>
</evidence>
<keyword evidence="5 8" id="KW-0560">Oxidoreductase</keyword>
<evidence type="ECO:0000256" key="1">
    <source>
        <dbReference type="ARBA" id="ARBA00009986"/>
    </source>
</evidence>
<gene>
    <name evidence="10" type="ORF">EFQ99_16730</name>
</gene>
<dbReference type="EMBL" id="RJTH01000005">
    <property type="protein sequence ID" value="RUM24426.1"/>
    <property type="molecule type" value="Genomic_DNA"/>
</dbReference>
<dbReference type="OrthoDB" id="8175464at2"/>
<dbReference type="Gene3D" id="3.40.309.10">
    <property type="entry name" value="Aldehyde Dehydrogenase, Chain A, domain 2"/>
    <property type="match status" value="1"/>
</dbReference>
<dbReference type="PANTHER" id="PTHR11699">
    <property type="entry name" value="ALDEHYDE DEHYDROGENASE-RELATED"/>
    <property type="match status" value="1"/>
</dbReference>
<dbReference type="Pfam" id="PF00171">
    <property type="entry name" value="Aldedh"/>
    <property type="match status" value="1"/>
</dbReference>
<dbReference type="FunFam" id="3.40.309.10:FF:000012">
    <property type="entry name" value="Betaine aldehyde dehydrogenase"/>
    <property type="match status" value="1"/>
</dbReference>
<comment type="similarity">
    <text evidence="1 8">Belongs to the aldehyde dehydrogenase family.</text>
</comment>
<evidence type="ECO:0000256" key="8">
    <source>
        <dbReference type="RuleBase" id="RU003345"/>
    </source>
</evidence>
<dbReference type="Gene3D" id="3.40.605.10">
    <property type="entry name" value="Aldehyde Dehydrogenase, Chain A, domain 1"/>
    <property type="match status" value="1"/>
</dbReference>
<dbReference type="InterPro" id="IPR015590">
    <property type="entry name" value="Aldehyde_DH_dom"/>
</dbReference>
<evidence type="ECO:0000256" key="5">
    <source>
        <dbReference type="ARBA" id="ARBA00023002"/>
    </source>
</evidence>
<name>A0A432PJX1_9HYPH</name>
<dbReference type="AlphaFoldDB" id="A0A432PJX1"/>
<evidence type="ECO:0000313" key="11">
    <source>
        <dbReference type="Proteomes" id="UP000278823"/>
    </source>
</evidence>
<evidence type="ECO:0000259" key="9">
    <source>
        <dbReference type="Pfam" id="PF00171"/>
    </source>
</evidence>
<organism evidence="10 11">
    <name type="scientific">Rhizobium vallis</name>
    <dbReference type="NCBI Taxonomy" id="634290"/>
    <lineage>
        <taxon>Bacteria</taxon>
        <taxon>Pseudomonadati</taxon>
        <taxon>Pseudomonadota</taxon>
        <taxon>Alphaproteobacteria</taxon>
        <taxon>Hyphomicrobiales</taxon>
        <taxon>Rhizobiaceae</taxon>
        <taxon>Rhizobium/Agrobacterium group</taxon>
        <taxon>Rhizobium</taxon>
    </lineage>
</organism>
<accession>A0A432PJX1</accession>
<keyword evidence="11" id="KW-1185">Reference proteome</keyword>
<dbReference type="InterPro" id="IPR016161">
    <property type="entry name" value="Ald_DH/histidinol_DH"/>
</dbReference>
<feature type="active site" evidence="7">
    <location>
        <position position="267"/>
    </location>
</feature>
<feature type="domain" description="Aldehyde dehydrogenase" evidence="9">
    <location>
        <begin position="33"/>
        <end position="492"/>
    </location>
</feature>
<dbReference type="GO" id="GO:0016620">
    <property type="term" value="F:oxidoreductase activity, acting on the aldehyde or oxo group of donors, NAD or NADP as acceptor"/>
    <property type="evidence" value="ECO:0007669"/>
    <property type="project" value="InterPro"/>
</dbReference>
<keyword evidence="4" id="KW-0630">Potassium</keyword>
<dbReference type="SUPFAM" id="SSF53720">
    <property type="entry name" value="ALDH-like"/>
    <property type="match status" value="1"/>
</dbReference>
<evidence type="ECO:0000256" key="7">
    <source>
        <dbReference type="PROSITE-ProRule" id="PRU10007"/>
    </source>
</evidence>
<evidence type="ECO:0000256" key="6">
    <source>
        <dbReference type="ARBA" id="ARBA00023097"/>
    </source>
</evidence>
<proteinExistence type="inferred from homology"/>
<dbReference type="RefSeq" id="WP_126922110.1">
    <property type="nucleotide sequence ID" value="NZ_ML133690.1"/>
</dbReference>
<dbReference type="FunFam" id="3.40.605.10:FF:000007">
    <property type="entry name" value="NAD/NADP-dependent betaine aldehyde dehydrogenase"/>
    <property type="match status" value="1"/>
</dbReference>
<keyword evidence="2" id="KW-0479">Metal-binding</keyword>
<dbReference type="InterPro" id="IPR016163">
    <property type="entry name" value="Ald_DH_C"/>
</dbReference>
<comment type="caution">
    <text evidence="10">The sequence shown here is derived from an EMBL/GenBank/DDBJ whole genome shotgun (WGS) entry which is preliminary data.</text>
</comment>
<dbReference type="Proteomes" id="UP000278823">
    <property type="component" value="Unassembled WGS sequence"/>
</dbReference>
<dbReference type="PROSITE" id="PS00687">
    <property type="entry name" value="ALDEHYDE_DEHYDR_GLU"/>
    <property type="match status" value="1"/>
</dbReference>
<evidence type="ECO:0000256" key="3">
    <source>
        <dbReference type="ARBA" id="ARBA00022857"/>
    </source>
</evidence>
<protein>
    <submittedName>
        <fullName evidence="10">Aldehyde dehydrogenase</fullName>
    </submittedName>
</protein>
<sequence length="496" mass="52931">MTIATHIISENASRFLQRKTHSLLINGELVSPSSGGKIEVRNPSTGDVLGYLAAGESSDIDDAVRAARAAFEGEWSRWTPYERQALLFRAYDLLSRRFDEVAEIESMDMGAPISRTRGSKPGALRMVQFFASMALSVRGETLPNGLAGDVTTMTLRAPVGVIGGIIPWNGSLTALWWIIGAVLATGCTTVLKPATEASLSVLYLVEMLQEIGLPKGVINVVTGHGSAAGDALARHPDVDRIAFTGSTETGRRIIDASKVNIKRLQLELGGKSPDIVFADADLAKAVPGAAMGIFSNSGQICFAGSRIVVERTIAKEFTARLAEFLKTLKLGHSLDPSAQIGPVISEKQRDIVSSYIEAGKRDGATLIAGGDTPTIDGRGYFVSPTVFSDVDMGMTIAREEIFGPVVSVIPFDTVDEAVKIGNQTEYGLAGAVWSQNISTALNVVDRIHSGVMWVNCYGLIDPLVGFNGAKMSGYGAKGGLAHLDTYLYTKSVYIQR</sequence>